<dbReference type="InterPro" id="IPR053931">
    <property type="entry name" value="RapZ_C"/>
</dbReference>
<reference evidence="3" key="1">
    <citation type="submission" date="2019-08" db="EMBL/GenBank/DDBJ databases">
        <authorList>
            <person name="Kucharzyk K."/>
            <person name="Murdoch R.W."/>
            <person name="Higgins S."/>
            <person name="Loffler F."/>
        </authorList>
    </citation>
    <scope>NUCLEOTIDE SEQUENCE</scope>
</reference>
<dbReference type="Gene3D" id="3.30.200.20">
    <property type="entry name" value="Phosphorylase Kinase, domain 1"/>
    <property type="match status" value="1"/>
</dbReference>
<evidence type="ECO:0000313" key="3">
    <source>
        <dbReference type="EMBL" id="MPL99335.1"/>
    </source>
</evidence>
<evidence type="ECO:0000259" key="1">
    <source>
        <dbReference type="Pfam" id="PF01636"/>
    </source>
</evidence>
<dbReference type="PANTHER" id="PTHR30448">
    <property type="entry name" value="RNASE ADAPTER PROTEIN RAPZ"/>
    <property type="match status" value="1"/>
</dbReference>
<name>A0A644W6D9_9ZZZZ</name>
<dbReference type="SUPFAM" id="SSF56112">
    <property type="entry name" value="Protein kinase-like (PK-like)"/>
    <property type="match status" value="1"/>
</dbReference>
<dbReference type="InterPro" id="IPR011009">
    <property type="entry name" value="Kinase-like_dom_sf"/>
</dbReference>
<dbReference type="PANTHER" id="PTHR30448:SF0">
    <property type="entry name" value="RNASE ADAPTER PROTEIN RAPZ"/>
    <property type="match status" value="1"/>
</dbReference>
<feature type="domain" description="Aminoglycoside phosphotransferase" evidence="1">
    <location>
        <begin position="24"/>
        <end position="249"/>
    </location>
</feature>
<dbReference type="GO" id="GO:0005524">
    <property type="term" value="F:ATP binding"/>
    <property type="evidence" value="ECO:0007669"/>
    <property type="project" value="InterPro"/>
</dbReference>
<organism evidence="3">
    <name type="scientific">bioreactor metagenome</name>
    <dbReference type="NCBI Taxonomy" id="1076179"/>
    <lineage>
        <taxon>unclassified sequences</taxon>
        <taxon>metagenomes</taxon>
        <taxon>ecological metagenomes</taxon>
    </lineage>
</organism>
<dbReference type="InterPro" id="IPR002575">
    <property type="entry name" value="Aminoglycoside_PTrfase"/>
</dbReference>
<dbReference type="Pfam" id="PF01636">
    <property type="entry name" value="APH"/>
    <property type="match status" value="1"/>
</dbReference>
<gene>
    <name evidence="3" type="primary">rapZ_3</name>
    <name evidence="3" type="ORF">SDC9_45552</name>
</gene>
<dbReference type="EMBL" id="VSSQ01000660">
    <property type="protein sequence ID" value="MPL99335.1"/>
    <property type="molecule type" value="Genomic_DNA"/>
</dbReference>
<proteinExistence type="predicted"/>
<dbReference type="InterPro" id="IPR005337">
    <property type="entry name" value="RapZ-like"/>
</dbReference>
<dbReference type="Pfam" id="PF22740">
    <property type="entry name" value="PapZ_C"/>
    <property type="match status" value="1"/>
</dbReference>
<dbReference type="AlphaFoldDB" id="A0A644W6D9"/>
<protein>
    <submittedName>
        <fullName evidence="3">RNase adapter protein RapZ</fullName>
    </submittedName>
</protein>
<accession>A0A644W6D9</accession>
<evidence type="ECO:0000259" key="2">
    <source>
        <dbReference type="Pfam" id="PF22740"/>
    </source>
</evidence>
<sequence length="469" mass="54849">MISKIKDLFLKTFSSEIERIEKISAHGSQRVYFRCYCTKITCLAASNENQLENIAFLDYAKQLSGKGIRVPEIYAQDIENNIYLLEDLGNVSLYDLIELEKKGEIDKVRIEEYYYKVIESLPKIQIVAGKGFDYTNAYPRKAFDKQSISWDLNYFKYYFLKLSGIEFNEQELENDFEKLTDYLLSADCDYFLYRDFQSRNIMITDNQPAFIDFQGGRKGALQYDLASLLFDGKADLKPEFREELLSKYITEAKKYIDVNEKEFRSYFYAYVYIRIMQAMGAYGFRGYFERKEHFLKSIPFALKNLHYLEENIKLDVDLPYLHKIFKEMINSEKLQSIAKQKLKVTINSFSFKRGYPQDLSGNGGGFVFDCRAIHNPGRYEEFKNLNGRDKEVIEFLEKEGDAKLFFSNTLELVNNSIRTYLGRNFTNLSVSFGCTGGQHRSVFFAERLAKEISQNSDIDVVLNHLEQNK</sequence>
<comment type="caution">
    <text evidence="3">The sequence shown here is derived from an EMBL/GenBank/DDBJ whole genome shotgun (WGS) entry which is preliminary data.</text>
</comment>
<dbReference type="Gene3D" id="3.90.1200.10">
    <property type="match status" value="1"/>
</dbReference>
<feature type="domain" description="RapZ C-terminal" evidence="2">
    <location>
        <begin position="342"/>
        <end position="466"/>
    </location>
</feature>